<sequence length="251" mass="28024">MDDSRIDHHLDQQPLNQAVGSVSRLGVLPNGNNELGSVNGSIEERFRRLKAATVRAGLSQRWLGMRNSNETGGPSTESMIDVERGNGCKRESSLLVAKALEMECEVPKVHEDDGNFYDCNICLRVAREPILTCCGHLFCWACFYELPYVDSIAKECPACEGEVTDSDIIPIYGNGDSIRESKLESGKTIPLRPKAQRVESARQQGTHRIRLQVVEAFRRVRARNRVMEDHPQQEESSGIALRLFGNNSPNL</sequence>
<name>A0ABD3B1R8_9GENT</name>
<evidence type="ECO:0000259" key="7">
    <source>
        <dbReference type="PROSITE" id="PS50089"/>
    </source>
</evidence>
<accession>A0ABD3B1R8</accession>
<keyword evidence="3 6" id="KW-0808">Transferase</keyword>
<comment type="caution">
    <text evidence="8">The sequence shown here is derived from an EMBL/GenBank/DDBJ whole genome shotgun (WGS) entry which is preliminary data.</text>
</comment>
<keyword evidence="4 6" id="KW-0833">Ubl conjugation pathway</keyword>
<dbReference type="EMBL" id="JBJUIK010000001">
    <property type="protein sequence ID" value="KAL3537291.1"/>
    <property type="molecule type" value="Genomic_DNA"/>
</dbReference>
<keyword evidence="6" id="KW-0256">Endoplasmic reticulum</keyword>
<comment type="subcellular location">
    <subcellularLocation>
        <location evidence="6">Endoplasmic reticulum membrane</location>
        <topology evidence="6">Single-pass type IV membrane protein</topology>
    </subcellularLocation>
</comment>
<evidence type="ECO:0000313" key="8">
    <source>
        <dbReference type="EMBL" id="KAL3537291.1"/>
    </source>
</evidence>
<comment type="pathway">
    <text evidence="2 6">Protein modification; protein ubiquitination.</text>
</comment>
<evidence type="ECO:0000256" key="1">
    <source>
        <dbReference type="ARBA" id="ARBA00000900"/>
    </source>
</evidence>
<dbReference type="InterPro" id="IPR013083">
    <property type="entry name" value="Znf_RING/FYVE/PHD"/>
</dbReference>
<dbReference type="SMART" id="SM00184">
    <property type="entry name" value="RING"/>
    <property type="match status" value="1"/>
</dbReference>
<comment type="domain">
    <text evidence="6">The RING-type zinc finger domain is responsible for E3 ligase activity.</text>
</comment>
<reference evidence="8 9" key="1">
    <citation type="submission" date="2024-11" db="EMBL/GenBank/DDBJ databases">
        <title>A near-complete genome assembly of Cinchona calisaya.</title>
        <authorList>
            <person name="Lian D.C."/>
            <person name="Zhao X.W."/>
            <person name="Wei L."/>
        </authorList>
    </citation>
    <scope>NUCLEOTIDE SEQUENCE [LARGE SCALE GENOMIC DNA]</scope>
    <source>
        <tissue evidence="8">Nenye</tissue>
    </source>
</reference>
<dbReference type="GO" id="GO:0061630">
    <property type="term" value="F:ubiquitin protein ligase activity"/>
    <property type="evidence" value="ECO:0007669"/>
    <property type="project" value="UniProtKB-UniRule"/>
</dbReference>
<evidence type="ECO:0000256" key="2">
    <source>
        <dbReference type="ARBA" id="ARBA00004906"/>
    </source>
</evidence>
<keyword evidence="9" id="KW-1185">Reference proteome</keyword>
<dbReference type="PANTHER" id="PTHR12313">
    <property type="entry name" value="E3 UBIQUITIN-PROTEIN LIGASE RNF5-RELATED"/>
    <property type="match status" value="1"/>
</dbReference>
<proteinExistence type="predicted"/>
<keyword evidence="6" id="KW-0862">Zinc</keyword>
<dbReference type="Gene3D" id="3.30.40.10">
    <property type="entry name" value="Zinc/RING finger domain, C3HC4 (zinc finger)"/>
    <property type="match status" value="1"/>
</dbReference>
<dbReference type="AlphaFoldDB" id="A0ABD3B1R8"/>
<comment type="catalytic activity">
    <reaction evidence="1 6">
        <text>S-ubiquitinyl-[E2 ubiquitin-conjugating enzyme]-L-cysteine + [acceptor protein]-L-lysine = [E2 ubiquitin-conjugating enzyme]-L-cysteine + N(6)-ubiquitinyl-[acceptor protein]-L-lysine.</text>
        <dbReference type="EC" id="2.3.2.27"/>
    </reaction>
</comment>
<evidence type="ECO:0000313" key="9">
    <source>
        <dbReference type="Proteomes" id="UP001630127"/>
    </source>
</evidence>
<feature type="domain" description="RING-type" evidence="7">
    <location>
        <begin position="119"/>
        <end position="160"/>
    </location>
</feature>
<keyword evidence="5 6" id="KW-0863">Zinc-finger</keyword>
<dbReference type="GO" id="GO:0005789">
    <property type="term" value="C:endoplasmic reticulum membrane"/>
    <property type="evidence" value="ECO:0007669"/>
    <property type="project" value="UniProtKB-SubCell"/>
</dbReference>
<keyword evidence="6" id="KW-0479">Metal-binding</keyword>
<evidence type="ECO:0000256" key="4">
    <source>
        <dbReference type="ARBA" id="ARBA00022786"/>
    </source>
</evidence>
<dbReference type="InterPro" id="IPR045103">
    <property type="entry name" value="RNF5/RNF185-like"/>
</dbReference>
<dbReference type="GO" id="GO:0006511">
    <property type="term" value="P:ubiquitin-dependent protein catabolic process"/>
    <property type="evidence" value="ECO:0007669"/>
    <property type="project" value="UniProtKB-UniRule"/>
</dbReference>
<evidence type="ECO:0000256" key="5">
    <source>
        <dbReference type="PROSITE-ProRule" id="PRU00175"/>
    </source>
</evidence>
<dbReference type="GO" id="GO:0008270">
    <property type="term" value="F:zinc ion binding"/>
    <property type="evidence" value="ECO:0007669"/>
    <property type="project" value="UniProtKB-KW"/>
</dbReference>
<dbReference type="Proteomes" id="UP001630127">
    <property type="component" value="Unassembled WGS sequence"/>
</dbReference>
<dbReference type="SUPFAM" id="SSF57850">
    <property type="entry name" value="RING/U-box"/>
    <property type="match status" value="1"/>
</dbReference>
<dbReference type="PROSITE" id="PS50089">
    <property type="entry name" value="ZF_RING_2"/>
    <property type="match status" value="1"/>
</dbReference>
<evidence type="ECO:0000256" key="6">
    <source>
        <dbReference type="RuleBase" id="RU369090"/>
    </source>
</evidence>
<dbReference type="Pfam" id="PF14634">
    <property type="entry name" value="zf-RING_5"/>
    <property type="match status" value="1"/>
</dbReference>
<organism evidence="8 9">
    <name type="scientific">Cinchona calisaya</name>
    <dbReference type="NCBI Taxonomy" id="153742"/>
    <lineage>
        <taxon>Eukaryota</taxon>
        <taxon>Viridiplantae</taxon>
        <taxon>Streptophyta</taxon>
        <taxon>Embryophyta</taxon>
        <taxon>Tracheophyta</taxon>
        <taxon>Spermatophyta</taxon>
        <taxon>Magnoliopsida</taxon>
        <taxon>eudicotyledons</taxon>
        <taxon>Gunneridae</taxon>
        <taxon>Pentapetalae</taxon>
        <taxon>asterids</taxon>
        <taxon>lamiids</taxon>
        <taxon>Gentianales</taxon>
        <taxon>Rubiaceae</taxon>
        <taxon>Cinchonoideae</taxon>
        <taxon>Cinchoneae</taxon>
        <taxon>Cinchona</taxon>
    </lineage>
</organism>
<gene>
    <name evidence="8" type="ORF">ACH5RR_000657</name>
</gene>
<dbReference type="EC" id="2.3.2.27" evidence="6"/>
<comment type="function">
    <text evidence="6">E3 ubiquitin-protein ligase.</text>
</comment>
<protein>
    <recommendedName>
        <fullName evidence="6">E3 ubiquitin-protein ligase RMA</fullName>
        <ecNumber evidence="6">2.3.2.27</ecNumber>
    </recommendedName>
    <alternativeName>
        <fullName evidence="6">Protein RING membrane-anchor</fullName>
    </alternativeName>
    <alternativeName>
        <fullName evidence="6">RING-type E3 ubiquitin transferase RMA</fullName>
    </alternativeName>
</protein>
<dbReference type="InterPro" id="IPR001841">
    <property type="entry name" value="Znf_RING"/>
</dbReference>
<evidence type="ECO:0000256" key="3">
    <source>
        <dbReference type="ARBA" id="ARBA00022679"/>
    </source>
</evidence>